<reference evidence="2 3" key="1">
    <citation type="submission" date="2016-11" db="EMBL/GenBank/DDBJ databases">
        <title>The macronuclear genome of Stentor coeruleus: a giant cell with tiny introns.</title>
        <authorList>
            <person name="Slabodnick M."/>
            <person name="Ruby J.G."/>
            <person name="Reiff S.B."/>
            <person name="Swart E.C."/>
            <person name="Gosai S."/>
            <person name="Prabakaran S."/>
            <person name="Witkowska E."/>
            <person name="Larue G.E."/>
            <person name="Fisher S."/>
            <person name="Freeman R.M."/>
            <person name="Gunawardena J."/>
            <person name="Chu W."/>
            <person name="Stover N.A."/>
            <person name="Gregory B.D."/>
            <person name="Nowacki M."/>
            <person name="Derisi J."/>
            <person name="Roy S.W."/>
            <person name="Marshall W.F."/>
            <person name="Sood P."/>
        </authorList>
    </citation>
    <scope>NUCLEOTIDE SEQUENCE [LARGE SCALE GENOMIC DNA]</scope>
    <source>
        <strain evidence="2">WM001</strain>
    </source>
</reference>
<dbReference type="Proteomes" id="UP000187209">
    <property type="component" value="Unassembled WGS sequence"/>
</dbReference>
<accession>A0A1R2BS56</accession>
<gene>
    <name evidence="2" type="ORF">SteCoe_20282</name>
</gene>
<keyword evidence="3" id="KW-1185">Reference proteome</keyword>
<name>A0A1R2BS56_9CILI</name>
<feature type="transmembrane region" description="Helical" evidence="1">
    <location>
        <begin position="289"/>
        <end position="309"/>
    </location>
</feature>
<keyword evidence="1" id="KW-0812">Transmembrane</keyword>
<keyword evidence="1" id="KW-1133">Transmembrane helix</keyword>
<comment type="caution">
    <text evidence="2">The sequence shown here is derived from an EMBL/GenBank/DDBJ whole genome shotgun (WGS) entry which is preliminary data.</text>
</comment>
<evidence type="ECO:0000313" key="3">
    <source>
        <dbReference type="Proteomes" id="UP000187209"/>
    </source>
</evidence>
<sequence length="368" mass="41710">MAKIFLFLIPLTYAILCSQVDIGTDIDRIGNVVLNGVVQDGWNYHDASYKSSPPEGEIYFYVKGLDLLGPTFEVTEFHHEDEKKDDEHKWVFMNVTIDEKIDGLFKDYTAYKVTQECVDRDGGTTIHMNITFKAFTCDAFSINWLKVCGEPTATKEGLNIGFSKTSSEIVSNGVVTKSFDGNVKNKYWLVPTQEVVTTIYMYNVNLFDRAFYKEPYIITDHEVMYPVITGSMATSGWIEGEPLELTITYNCLVKDGIKEELILVIELPYYHDLEIHYFKVCGKTATSTISLTTVVFIFGVICIGLVIYFRLSEKSIDFSGIKEMFHDCVNRFSRSSGGLLQRKKEPEEIEVDDDGKIGLNVHTLYGTA</sequence>
<keyword evidence="1" id="KW-0472">Membrane</keyword>
<dbReference type="EMBL" id="MPUH01000460">
    <property type="protein sequence ID" value="OMJ79662.1"/>
    <property type="molecule type" value="Genomic_DNA"/>
</dbReference>
<evidence type="ECO:0000256" key="1">
    <source>
        <dbReference type="SAM" id="Phobius"/>
    </source>
</evidence>
<proteinExistence type="predicted"/>
<organism evidence="2 3">
    <name type="scientific">Stentor coeruleus</name>
    <dbReference type="NCBI Taxonomy" id="5963"/>
    <lineage>
        <taxon>Eukaryota</taxon>
        <taxon>Sar</taxon>
        <taxon>Alveolata</taxon>
        <taxon>Ciliophora</taxon>
        <taxon>Postciliodesmatophora</taxon>
        <taxon>Heterotrichea</taxon>
        <taxon>Heterotrichida</taxon>
        <taxon>Stentoridae</taxon>
        <taxon>Stentor</taxon>
    </lineage>
</organism>
<dbReference type="OrthoDB" id="10427975at2759"/>
<protein>
    <submittedName>
        <fullName evidence="2">Uncharacterized protein</fullName>
    </submittedName>
</protein>
<dbReference type="AlphaFoldDB" id="A0A1R2BS56"/>
<evidence type="ECO:0000313" key="2">
    <source>
        <dbReference type="EMBL" id="OMJ79662.1"/>
    </source>
</evidence>